<accession>A0A944DPC4</accession>
<proteinExistence type="predicted"/>
<dbReference type="InterPro" id="IPR013078">
    <property type="entry name" value="His_Pase_superF_clade-1"/>
</dbReference>
<name>A0A944DPC4_PSEFL</name>
<dbReference type="SMART" id="SM00855">
    <property type="entry name" value="PGAM"/>
    <property type="match status" value="1"/>
</dbReference>
<dbReference type="Pfam" id="PF00300">
    <property type="entry name" value="His_Phos_1"/>
    <property type="match status" value="1"/>
</dbReference>
<comment type="caution">
    <text evidence="1">The sequence shown here is derived from an EMBL/GenBank/DDBJ whole genome shotgun (WGS) entry which is preliminary data.</text>
</comment>
<dbReference type="EMBL" id="JAGGOB010000025">
    <property type="protein sequence ID" value="MBT2329600.1"/>
    <property type="molecule type" value="Genomic_DNA"/>
</dbReference>
<organism evidence="1 2">
    <name type="scientific">Pseudomonas fluorescens</name>
    <dbReference type="NCBI Taxonomy" id="294"/>
    <lineage>
        <taxon>Bacteria</taxon>
        <taxon>Pseudomonadati</taxon>
        <taxon>Pseudomonadota</taxon>
        <taxon>Gammaproteobacteria</taxon>
        <taxon>Pseudomonadales</taxon>
        <taxon>Pseudomonadaceae</taxon>
        <taxon>Pseudomonas</taxon>
    </lineage>
</organism>
<dbReference type="Gene3D" id="3.40.50.1240">
    <property type="entry name" value="Phosphoglycerate mutase-like"/>
    <property type="match status" value="1"/>
</dbReference>
<dbReference type="Proteomes" id="UP000692896">
    <property type="component" value="Unassembled WGS sequence"/>
</dbReference>
<dbReference type="InterPro" id="IPR029033">
    <property type="entry name" value="His_PPase_superfam"/>
</dbReference>
<reference evidence="1" key="1">
    <citation type="submission" date="2021-03" db="EMBL/GenBank/DDBJ databases">
        <title>Genomic analysis provides insights into the functional capacity of soil bacteria communities inhabiting an altitudinal gradient in the Atacama Desert.</title>
        <authorList>
            <person name="Gonzalez M."/>
            <person name="Maldonado J."/>
            <person name="Maza F."/>
            <person name="Hodar C."/>
            <person name="Cortes M."/>
            <person name="Palma R."/>
            <person name="Andreani C."/>
            <person name="Gaete A."/>
            <person name="Vasquez-Dean J."/>
            <person name="Acuna V."/>
            <person name="Aguado M."/>
            <person name="Mandakovic D."/>
            <person name="Latorre M."/>
            <person name="Orellana A."/>
            <person name="Gutierrez R."/>
            <person name="Montecino M."/>
            <person name="Allende M."/>
            <person name="Maass A."/>
            <person name="Cambiazo V."/>
        </authorList>
    </citation>
    <scope>NUCLEOTIDE SEQUENCE</scope>
    <source>
        <strain evidence="1">ISL-25</strain>
    </source>
</reference>
<dbReference type="RefSeq" id="WP_214914752.1">
    <property type="nucleotide sequence ID" value="NZ_JAGGNX010000010.1"/>
</dbReference>
<evidence type="ECO:0000313" key="1">
    <source>
        <dbReference type="EMBL" id="MBT2329600.1"/>
    </source>
</evidence>
<dbReference type="SUPFAM" id="SSF53254">
    <property type="entry name" value="Phosphoglycerate mutase-like"/>
    <property type="match status" value="1"/>
</dbReference>
<sequence>MQATRLTLICHARTVAQKQARFGLDEPLDAAWLAKRPESGHGYRNVRQWFCGPELRTRQTAALFGDEAQVVADLADCDLGRWRGLSIDELLKAEPKSLQAWLDDPDAAPHGGESVTRLCHRVGDWLASLEGRREHVVAVTHPFVIRAALVTVLRCPAAAFNRIDIEPLSTVELRFNGVWRLRTQEPGQESHE</sequence>
<gene>
    <name evidence="1" type="ORF">J7E47_12800</name>
</gene>
<protein>
    <submittedName>
        <fullName evidence="1">Histidine phosphatase family protein</fullName>
    </submittedName>
</protein>
<dbReference type="AlphaFoldDB" id="A0A944DPC4"/>
<evidence type="ECO:0000313" key="2">
    <source>
        <dbReference type="Proteomes" id="UP000692896"/>
    </source>
</evidence>